<dbReference type="InterPro" id="IPR020946">
    <property type="entry name" value="Flavin_mOase-like"/>
</dbReference>
<dbReference type="InterPro" id="IPR036188">
    <property type="entry name" value="FAD/NAD-bd_sf"/>
</dbReference>
<dbReference type="EMBL" id="JAWDJX010000055">
    <property type="protein sequence ID" value="KAK3047900.1"/>
    <property type="molecule type" value="Genomic_DNA"/>
</dbReference>
<dbReference type="AlphaFoldDB" id="A0AAJ0D7A1"/>
<dbReference type="GO" id="GO:0004499">
    <property type="term" value="F:N,N-dimethylaniline monooxygenase activity"/>
    <property type="evidence" value="ECO:0007669"/>
    <property type="project" value="InterPro"/>
</dbReference>
<evidence type="ECO:0000256" key="2">
    <source>
        <dbReference type="ARBA" id="ARBA00022827"/>
    </source>
</evidence>
<keyword evidence="2" id="KW-0274">FAD</keyword>
<organism evidence="5 6">
    <name type="scientific">Extremus antarcticus</name>
    <dbReference type="NCBI Taxonomy" id="702011"/>
    <lineage>
        <taxon>Eukaryota</taxon>
        <taxon>Fungi</taxon>
        <taxon>Dikarya</taxon>
        <taxon>Ascomycota</taxon>
        <taxon>Pezizomycotina</taxon>
        <taxon>Dothideomycetes</taxon>
        <taxon>Dothideomycetidae</taxon>
        <taxon>Mycosphaerellales</taxon>
        <taxon>Extremaceae</taxon>
        <taxon>Extremus</taxon>
    </lineage>
</organism>
<accession>A0AAJ0D7A1</accession>
<dbReference type="PANTHER" id="PTHR43098:SF5">
    <property type="entry name" value="DUAL-FUNCTIONAL MONOOXYGENASE_METHYLTRANSFERASE PSOF"/>
    <property type="match status" value="1"/>
</dbReference>
<dbReference type="SUPFAM" id="SSF51905">
    <property type="entry name" value="FAD/NAD(P)-binding domain"/>
    <property type="match status" value="2"/>
</dbReference>
<comment type="caution">
    <text evidence="5">The sequence shown here is derived from an EMBL/GenBank/DDBJ whole genome shotgun (WGS) entry which is preliminary data.</text>
</comment>
<dbReference type="InterPro" id="IPR050775">
    <property type="entry name" value="FAD-binding_Monooxygenases"/>
</dbReference>
<proteinExistence type="predicted"/>
<evidence type="ECO:0000256" key="3">
    <source>
        <dbReference type="ARBA" id="ARBA00022857"/>
    </source>
</evidence>
<evidence type="ECO:0000256" key="1">
    <source>
        <dbReference type="ARBA" id="ARBA00022630"/>
    </source>
</evidence>
<keyword evidence="6" id="KW-1185">Reference proteome</keyword>
<keyword evidence="4" id="KW-0560">Oxidoreductase</keyword>
<dbReference type="Pfam" id="PF00743">
    <property type="entry name" value="FMO-like"/>
    <property type="match status" value="1"/>
</dbReference>
<sequence length="542" mass="61520">MGSIGQMETDYDVLIIGAGLSGIYSIYRMRELGVKARVLEAGSGEGGTWYWNKYPGCRFDSESYSYHFTFSQEVLDEWDWTEHFSPQPETLKYAQFITDKFDLRRDMQFNTKVKTAHWQNDKTQWLLTDSNGKQYSSRFLITAMGILNDPTFPNIPGVEDFKGESFHTSRWPSQWSVEGKRVGIIGTGATAIQIIPEIAKLPLKSLTVFQRTANWAAPLRNTKIEAEEMTELRRRYPEIMKMCSDSPAGFCYAMDTRKTMEVPEAERLAFWEDLYSQRGFAKWFGAFADHLTDREANKAFSDFNAAKIRQRVDDPAVAEKLVPKSHGFGTRRVPLETNYFDVYNKPNVRLVDYTADSPIERVSANGIVLASGEEIELDLIIYATGFDAVTGALLRGIDLRGIDGKTLNDTWEDGVKTYLGLFVKGFPNMAMIMGPHQAFGNIPRSIEFAVDSVGRFIKHCMENGIMRAEATEERVEYWTDHVITNGEGQLSNEIDSWLTGVNHNVKGKTKRFPVRYTGPGPLYRKTVNDVADRGWEDLSLSK</sequence>
<dbReference type="Gene3D" id="3.50.50.60">
    <property type="entry name" value="FAD/NAD(P)-binding domain"/>
    <property type="match status" value="2"/>
</dbReference>
<evidence type="ECO:0000313" key="5">
    <source>
        <dbReference type="EMBL" id="KAK3047900.1"/>
    </source>
</evidence>
<keyword evidence="1" id="KW-0285">Flavoprotein</keyword>
<keyword evidence="3" id="KW-0521">NADP</keyword>
<dbReference type="Proteomes" id="UP001271007">
    <property type="component" value="Unassembled WGS sequence"/>
</dbReference>
<evidence type="ECO:0000313" key="6">
    <source>
        <dbReference type="Proteomes" id="UP001271007"/>
    </source>
</evidence>
<name>A0AAJ0D7A1_9PEZI</name>
<evidence type="ECO:0000256" key="4">
    <source>
        <dbReference type="ARBA" id="ARBA00023002"/>
    </source>
</evidence>
<protein>
    <recommendedName>
        <fullName evidence="7">Cyclohexanone monooxygenase</fullName>
    </recommendedName>
</protein>
<reference evidence="5" key="1">
    <citation type="submission" date="2023-04" db="EMBL/GenBank/DDBJ databases">
        <title>Black Yeasts Isolated from many extreme environments.</title>
        <authorList>
            <person name="Coleine C."/>
            <person name="Stajich J.E."/>
            <person name="Selbmann L."/>
        </authorList>
    </citation>
    <scope>NUCLEOTIDE SEQUENCE</scope>
    <source>
        <strain evidence="5">CCFEE 5312</strain>
    </source>
</reference>
<gene>
    <name evidence="5" type="ORF">LTR09_010725</name>
</gene>
<dbReference type="GO" id="GO:0050661">
    <property type="term" value="F:NADP binding"/>
    <property type="evidence" value="ECO:0007669"/>
    <property type="project" value="InterPro"/>
</dbReference>
<evidence type="ECO:0008006" key="7">
    <source>
        <dbReference type="Google" id="ProtNLM"/>
    </source>
</evidence>
<dbReference type="PANTHER" id="PTHR43098">
    <property type="entry name" value="L-ORNITHINE N(5)-MONOOXYGENASE-RELATED"/>
    <property type="match status" value="1"/>
</dbReference>
<dbReference type="GO" id="GO:0050660">
    <property type="term" value="F:flavin adenine dinucleotide binding"/>
    <property type="evidence" value="ECO:0007669"/>
    <property type="project" value="InterPro"/>
</dbReference>